<name>A0A0D0F0T1_9SPHI</name>
<protein>
    <submittedName>
        <fullName evidence="1">Uncharacterized protein</fullName>
    </submittedName>
</protein>
<sequence length="169" mass="19168">MLIIFIAGCEQKQEESAEQRKARLDSFSMKRYGKSSDERIKEMTHKVISKSLLDTAGLYKSPIKIIKATLVKKEYSNFRDIRISYKNVSNKPISAIRFMWKGIDAFGEPADMGGAYDGFGGGFTDDVLRPGKSETREWSILSRDGKKVQLAWPTEIAFTDGTKWKLSKK</sequence>
<dbReference type="Proteomes" id="UP000032049">
    <property type="component" value="Unassembled WGS sequence"/>
</dbReference>
<evidence type="ECO:0000313" key="2">
    <source>
        <dbReference type="Proteomes" id="UP000032049"/>
    </source>
</evidence>
<organism evidence="1 2">
    <name type="scientific">Pedobacter lusitanus</name>
    <dbReference type="NCBI Taxonomy" id="1503925"/>
    <lineage>
        <taxon>Bacteria</taxon>
        <taxon>Pseudomonadati</taxon>
        <taxon>Bacteroidota</taxon>
        <taxon>Sphingobacteriia</taxon>
        <taxon>Sphingobacteriales</taxon>
        <taxon>Sphingobacteriaceae</taxon>
        <taxon>Pedobacter</taxon>
    </lineage>
</organism>
<evidence type="ECO:0000313" key="1">
    <source>
        <dbReference type="EMBL" id="KIO75248.1"/>
    </source>
</evidence>
<comment type="caution">
    <text evidence="1">The sequence shown here is derived from an EMBL/GenBank/DDBJ whole genome shotgun (WGS) entry which is preliminary data.</text>
</comment>
<dbReference type="EMBL" id="JXRA01000110">
    <property type="protein sequence ID" value="KIO75248.1"/>
    <property type="molecule type" value="Genomic_DNA"/>
</dbReference>
<reference evidence="1 2" key="1">
    <citation type="submission" date="2015-01" db="EMBL/GenBank/DDBJ databases">
        <title>Draft genome sequence of Pedobacter sp. NL19 isolated from sludge of an effluent treatment pond in an abandoned uranium mine.</title>
        <authorList>
            <person name="Santos T."/>
            <person name="Caetano T."/>
            <person name="Covas C."/>
            <person name="Cruz A."/>
            <person name="Mendo S."/>
        </authorList>
    </citation>
    <scope>NUCLEOTIDE SEQUENCE [LARGE SCALE GENOMIC DNA]</scope>
    <source>
        <strain evidence="1 2">NL19</strain>
    </source>
</reference>
<proteinExistence type="predicted"/>
<keyword evidence="2" id="KW-1185">Reference proteome</keyword>
<dbReference type="AlphaFoldDB" id="A0A0D0F0T1"/>
<accession>A0A0D0F0T1</accession>
<dbReference type="STRING" id="1503925.TH53_21800"/>
<gene>
    <name evidence="1" type="ORF">TH53_21800</name>
</gene>